<evidence type="ECO:0000256" key="3">
    <source>
        <dbReference type="ARBA" id="ARBA00022692"/>
    </source>
</evidence>
<sequence>MQLKMSSRFQTVINLTTGIFTMLVSLIINFFLSSYIVAELGEEANGFTQLANNFVTYASLLTLAFNSMAARFISVSYHEKELDKMKEYYSSVIVCNTAMILILAPLAVATIYNLEKLIVIENANVGHVKILFGCVFVNFFANLAVSVYSISTFVLNRIYLQNMINAIRTALNGVLLLVMFSLLEPKVYYVSLCSMVLTLAAIPVYGVLQRRIMPQLRFSIRDFRVKAVGQMLKSGIWNTVNQGGNMLMTGLDLLLANLFVSPAMMGLLSVAKVVPNAIISLASTLNSNFAPEIVMQYSKHNKAEMLHTLRSNMKISSVLISIPIMTFCSFGVQFYSLWVPSLDAKALTILSLLTCMAFIPSAGTQTLYNVFTATNHLKVNSVAFLTTGILNLGVVYFLLGHTSLGVYAIAGVSSSLTIVRNLLITAPYTAKLLELPWYEFYKDVGISLLCCALNLVAALVVQLLIPARGWVLLAVAVIVTCGITLAADLFVVLNQEERKKLINKVKRGRKNG</sequence>
<keyword evidence="3 6" id="KW-0812">Transmembrane</keyword>
<feature type="transmembrane region" description="Helical" evidence="6">
    <location>
        <begin position="405"/>
        <end position="423"/>
    </location>
</feature>
<dbReference type="InterPro" id="IPR050833">
    <property type="entry name" value="Poly_Biosynth_Transport"/>
</dbReference>
<feature type="transmembrane region" description="Helical" evidence="6">
    <location>
        <begin position="471"/>
        <end position="493"/>
    </location>
</feature>
<keyword evidence="4 6" id="KW-1133">Transmembrane helix</keyword>
<feature type="transmembrane region" description="Helical" evidence="6">
    <location>
        <begin position="382"/>
        <end position="399"/>
    </location>
</feature>
<dbReference type="Proteomes" id="UP000220157">
    <property type="component" value="Unassembled WGS sequence"/>
</dbReference>
<reference evidence="8 10" key="3">
    <citation type="submission" date="2018-08" db="EMBL/GenBank/DDBJ databases">
        <title>A genome reference for cultivated species of the human gut microbiota.</title>
        <authorList>
            <person name="Zou Y."/>
            <person name="Xue W."/>
            <person name="Luo G."/>
        </authorList>
    </citation>
    <scope>NUCLEOTIDE SEQUENCE [LARGE SCALE GENOMIC DNA]</scope>
    <source>
        <strain evidence="8 10">AF31-14AC</strain>
    </source>
</reference>
<evidence type="ECO:0000256" key="6">
    <source>
        <dbReference type="SAM" id="Phobius"/>
    </source>
</evidence>
<dbReference type="AlphaFoldDB" id="A0A2A7A8V1"/>
<name>A0A2A7A8V1_9FIRM</name>
<proteinExistence type="predicted"/>
<evidence type="ECO:0000313" key="10">
    <source>
        <dbReference type="Proteomes" id="UP000260782"/>
    </source>
</evidence>
<evidence type="ECO:0000256" key="1">
    <source>
        <dbReference type="ARBA" id="ARBA00004651"/>
    </source>
</evidence>
<accession>A0A2A7A8V1</accession>
<evidence type="ECO:0000256" key="5">
    <source>
        <dbReference type="ARBA" id="ARBA00023136"/>
    </source>
</evidence>
<feature type="transmembrane region" description="Helical" evidence="6">
    <location>
        <begin position="315"/>
        <end position="335"/>
    </location>
</feature>
<organism evidence="7 9">
    <name type="scientific">Faecalibacterium prausnitzii</name>
    <dbReference type="NCBI Taxonomy" id="853"/>
    <lineage>
        <taxon>Bacteria</taxon>
        <taxon>Bacillati</taxon>
        <taxon>Bacillota</taxon>
        <taxon>Clostridia</taxon>
        <taxon>Eubacteriales</taxon>
        <taxon>Oscillospiraceae</taxon>
        <taxon>Faecalibacterium</taxon>
    </lineage>
</organism>
<dbReference type="EMBL" id="QVES01000005">
    <property type="protein sequence ID" value="RGB86856.1"/>
    <property type="molecule type" value="Genomic_DNA"/>
</dbReference>
<dbReference type="CDD" id="cd12082">
    <property type="entry name" value="MATE_like"/>
    <property type="match status" value="1"/>
</dbReference>
<feature type="transmembrane region" description="Helical" evidence="6">
    <location>
        <begin position="444"/>
        <end position="465"/>
    </location>
</feature>
<dbReference type="GO" id="GO:0005886">
    <property type="term" value="C:plasma membrane"/>
    <property type="evidence" value="ECO:0007669"/>
    <property type="project" value="UniProtKB-SubCell"/>
</dbReference>
<reference evidence="7 9" key="1">
    <citation type="journal article" date="2017" name="Front. Microbiol.">
        <title>New Insights into the Diversity of the Genus Faecalibacterium.</title>
        <authorList>
            <person name="Benevides L."/>
            <person name="Burman S."/>
            <person name="Martin R."/>
            <person name="Robert V."/>
            <person name="Thomas M."/>
            <person name="Miquel S."/>
            <person name="Chain F."/>
            <person name="Sokol H."/>
            <person name="Bermudez-Humaran L.G."/>
            <person name="Morrison M."/>
            <person name="Langella P."/>
            <person name="Azevedo V.A."/>
            <person name="Chatel J.M."/>
            <person name="Soares S."/>
        </authorList>
    </citation>
    <scope>NUCLEOTIDE SEQUENCE [LARGE SCALE GENOMIC DNA]</scope>
    <source>
        <strain evidence="7 9">CNCM I 4573</strain>
    </source>
</reference>
<feature type="transmembrane region" description="Helical" evidence="6">
    <location>
        <begin position="130"/>
        <end position="154"/>
    </location>
</feature>
<protein>
    <submittedName>
        <fullName evidence="8">Lipopolysaccharide biosynthesis protein</fullName>
    </submittedName>
</protein>
<comment type="subcellular location">
    <subcellularLocation>
        <location evidence="1">Cell membrane</location>
        <topology evidence="1">Multi-pass membrane protein</topology>
    </subcellularLocation>
</comment>
<keyword evidence="5 6" id="KW-0472">Membrane</keyword>
<reference evidence="7" key="2">
    <citation type="submission" date="2017-07" db="EMBL/GenBank/DDBJ databases">
        <authorList>
            <person name="Sun Z.S."/>
            <person name="Albrecht U."/>
            <person name="Echele G."/>
            <person name="Lee C.C."/>
        </authorList>
    </citation>
    <scope>NUCLEOTIDE SEQUENCE</scope>
    <source>
        <strain evidence="7">CNCM I 4573</strain>
    </source>
</reference>
<keyword evidence="2" id="KW-1003">Cell membrane</keyword>
<comment type="caution">
    <text evidence="7">The sequence shown here is derived from an EMBL/GenBank/DDBJ whole genome shotgun (WGS) entry which is preliminary data.</text>
</comment>
<evidence type="ECO:0000313" key="8">
    <source>
        <dbReference type="EMBL" id="RGB86856.1"/>
    </source>
</evidence>
<evidence type="ECO:0000256" key="2">
    <source>
        <dbReference type="ARBA" id="ARBA00022475"/>
    </source>
</evidence>
<dbReference type="PANTHER" id="PTHR30250">
    <property type="entry name" value="PST FAMILY PREDICTED COLANIC ACID TRANSPORTER"/>
    <property type="match status" value="1"/>
</dbReference>
<feature type="transmembrane region" description="Helical" evidence="6">
    <location>
        <begin position="57"/>
        <end position="77"/>
    </location>
</feature>
<feature type="transmembrane region" description="Helical" evidence="6">
    <location>
        <begin position="189"/>
        <end position="208"/>
    </location>
</feature>
<feature type="transmembrane region" description="Helical" evidence="6">
    <location>
        <begin position="12"/>
        <end position="37"/>
    </location>
</feature>
<dbReference type="PANTHER" id="PTHR30250:SF26">
    <property type="entry name" value="PSMA PROTEIN"/>
    <property type="match status" value="1"/>
</dbReference>
<evidence type="ECO:0000313" key="9">
    <source>
        <dbReference type="Proteomes" id="UP000220157"/>
    </source>
</evidence>
<feature type="transmembrane region" description="Helical" evidence="6">
    <location>
        <begin position="89"/>
        <end position="110"/>
    </location>
</feature>
<feature type="transmembrane region" description="Helical" evidence="6">
    <location>
        <begin position="166"/>
        <end position="183"/>
    </location>
</feature>
<dbReference type="Proteomes" id="UP000260782">
    <property type="component" value="Unassembled WGS sequence"/>
</dbReference>
<dbReference type="EMBL" id="NMTW01000036">
    <property type="protein sequence ID" value="PDX75561.1"/>
    <property type="molecule type" value="Genomic_DNA"/>
</dbReference>
<evidence type="ECO:0000313" key="7">
    <source>
        <dbReference type="EMBL" id="PDX75561.1"/>
    </source>
</evidence>
<evidence type="ECO:0000256" key="4">
    <source>
        <dbReference type="ARBA" id="ARBA00022989"/>
    </source>
</evidence>
<gene>
    <name evidence="7" type="ORF">CGS56_08595</name>
    <name evidence="8" type="ORF">DWZ25_06225</name>
</gene>
<feature type="transmembrane region" description="Helical" evidence="6">
    <location>
        <begin position="347"/>
        <end position="370"/>
    </location>
</feature>